<comment type="caution">
    <text evidence="8">The sequence shown here is derived from an EMBL/GenBank/DDBJ whole genome shotgun (WGS) entry which is preliminary data.</text>
</comment>
<evidence type="ECO:0000256" key="6">
    <source>
        <dbReference type="ARBA" id="ARBA00023277"/>
    </source>
</evidence>
<dbReference type="OrthoDB" id="9781367at2"/>
<dbReference type="GO" id="GO:0016791">
    <property type="term" value="F:phosphatase activity"/>
    <property type="evidence" value="ECO:0007669"/>
    <property type="project" value="InterPro"/>
</dbReference>
<evidence type="ECO:0000256" key="1">
    <source>
        <dbReference type="ARBA" id="ARBA00004496"/>
    </source>
</evidence>
<name>A0A2V5IKX2_9MICC</name>
<reference evidence="8 9" key="1">
    <citation type="submission" date="2018-05" db="EMBL/GenBank/DDBJ databases">
        <title>Genetic diversity of glacier-inhabiting Cryobacterium bacteria in China and description of Cryobacterium mengkeensis sp. nov. and Arthrobacter glacialis sp. nov.</title>
        <authorList>
            <person name="Liu Q."/>
            <person name="Xin Y.-H."/>
        </authorList>
    </citation>
    <scope>NUCLEOTIDE SEQUENCE [LARGE SCALE GENOMIC DNA]</scope>
    <source>
        <strain evidence="8 9">B7</strain>
    </source>
</reference>
<gene>
    <name evidence="8" type="ORF">CVS30_16200</name>
</gene>
<dbReference type="RefSeq" id="WP_110486597.1">
    <property type="nucleotide sequence ID" value="NZ_QJVC01000025.1"/>
</dbReference>
<dbReference type="NCBIfam" id="TIGR01662">
    <property type="entry name" value="HAD-SF-IIIA"/>
    <property type="match status" value="1"/>
</dbReference>
<dbReference type="GO" id="GO:0005975">
    <property type="term" value="P:carbohydrate metabolic process"/>
    <property type="evidence" value="ECO:0007669"/>
    <property type="project" value="InterPro"/>
</dbReference>
<dbReference type="CDD" id="cd07503">
    <property type="entry name" value="HAD_HisB-N"/>
    <property type="match status" value="1"/>
</dbReference>
<keyword evidence="5" id="KW-0378">Hydrolase</keyword>
<accession>A0A2V5IKX2</accession>
<evidence type="ECO:0000256" key="5">
    <source>
        <dbReference type="ARBA" id="ARBA00022801"/>
    </source>
</evidence>
<evidence type="ECO:0000256" key="3">
    <source>
        <dbReference type="ARBA" id="ARBA00022490"/>
    </source>
</evidence>
<dbReference type="EMBL" id="QJVC01000025">
    <property type="protein sequence ID" value="PYI37265.1"/>
    <property type="molecule type" value="Genomic_DNA"/>
</dbReference>
<keyword evidence="9" id="KW-1185">Reference proteome</keyword>
<evidence type="ECO:0000256" key="4">
    <source>
        <dbReference type="ARBA" id="ARBA00022723"/>
    </source>
</evidence>
<keyword evidence="3" id="KW-0963">Cytoplasm</keyword>
<dbReference type="AlphaFoldDB" id="A0A2V5IKX2"/>
<dbReference type="InterPro" id="IPR006549">
    <property type="entry name" value="HAD-SF_hydro_IIIA"/>
</dbReference>
<proteinExistence type="inferred from homology"/>
<keyword evidence="4" id="KW-0479">Metal-binding</keyword>
<comment type="similarity">
    <text evidence="2">Belongs to the GmhB family.</text>
</comment>
<dbReference type="Gene3D" id="3.40.50.1000">
    <property type="entry name" value="HAD superfamily/HAD-like"/>
    <property type="match status" value="1"/>
</dbReference>
<evidence type="ECO:0000256" key="7">
    <source>
        <dbReference type="ARBA" id="ARBA00031828"/>
    </source>
</evidence>
<sequence>MSNATKQQLAGVLFDRDGTLIHDVPYNGDPARVTTIAGARAAVDCVRRAGLKIGVISNQSGVGRGLLTPQQVTMVNARVEDLLGPFDAWFICPHAPEQGCPCRKPNPGMVLMAARRWSVGTRSLAVIGDIGADVGAALAAGARPVLVPTTATRKKEILLAPEVTESLQEAVALLLGLPTPNAPSRPVKA</sequence>
<comment type="subcellular location">
    <subcellularLocation>
        <location evidence="1">Cytoplasm</location>
    </subcellularLocation>
</comment>
<dbReference type="PANTHER" id="PTHR42891">
    <property type="entry name" value="D-GLYCERO-BETA-D-MANNO-HEPTOSE-1,7-BISPHOSPHATE 7-PHOSPHATASE"/>
    <property type="match status" value="1"/>
</dbReference>
<organism evidence="8 9">
    <name type="scientific">Arthrobacter psychrolactophilus</name>
    <dbReference type="NCBI Taxonomy" id="92442"/>
    <lineage>
        <taxon>Bacteria</taxon>
        <taxon>Bacillati</taxon>
        <taxon>Actinomycetota</taxon>
        <taxon>Actinomycetes</taxon>
        <taxon>Micrococcales</taxon>
        <taxon>Micrococcaceae</taxon>
        <taxon>Arthrobacter</taxon>
    </lineage>
</organism>
<evidence type="ECO:0000256" key="2">
    <source>
        <dbReference type="ARBA" id="ARBA00005628"/>
    </source>
</evidence>
<evidence type="ECO:0000313" key="8">
    <source>
        <dbReference type="EMBL" id="PYI37265.1"/>
    </source>
</evidence>
<dbReference type="InterPro" id="IPR023214">
    <property type="entry name" value="HAD_sf"/>
</dbReference>
<dbReference type="Proteomes" id="UP000247980">
    <property type="component" value="Unassembled WGS sequence"/>
</dbReference>
<protein>
    <recommendedName>
        <fullName evidence="7">D,D-heptose 1,7-bisphosphate phosphatase</fullName>
    </recommendedName>
</protein>
<dbReference type="Pfam" id="PF13242">
    <property type="entry name" value="Hydrolase_like"/>
    <property type="match status" value="1"/>
</dbReference>
<evidence type="ECO:0000313" key="9">
    <source>
        <dbReference type="Proteomes" id="UP000247980"/>
    </source>
</evidence>
<keyword evidence="6" id="KW-0119">Carbohydrate metabolism</keyword>
<dbReference type="NCBIfam" id="TIGR01656">
    <property type="entry name" value="Histidinol-ppas"/>
    <property type="match status" value="1"/>
</dbReference>
<dbReference type="InterPro" id="IPR036412">
    <property type="entry name" value="HAD-like_sf"/>
</dbReference>
<dbReference type="GO" id="GO:0005737">
    <property type="term" value="C:cytoplasm"/>
    <property type="evidence" value="ECO:0007669"/>
    <property type="project" value="UniProtKB-SubCell"/>
</dbReference>
<dbReference type="GO" id="GO:0046872">
    <property type="term" value="F:metal ion binding"/>
    <property type="evidence" value="ECO:0007669"/>
    <property type="project" value="UniProtKB-KW"/>
</dbReference>
<dbReference type="PANTHER" id="PTHR42891:SF1">
    <property type="entry name" value="D-GLYCERO-BETA-D-MANNO-HEPTOSE-1,7-BISPHOSPHATE 7-PHOSPHATASE"/>
    <property type="match status" value="1"/>
</dbReference>
<dbReference type="InterPro" id="IPR004446">
    <property type="entry name" value="Heptose_bisP_phosphatase"/>
</dbReference>
<dbReference type="SUPFAM" id="SSF56784">
    <property type="entry name" value="HAD-like"/>
    <property type="match status" value="1"/>
</dbReference>
<dbReference type="InterPro" id="IPR006543">
    <property type="entry name" value="Histidinol-phos"/>
</dbReference>